<gene>
    <name evidence="1" type="ORF">LSAT_V11C400165340</name>
</gene>
<organism evidence="1 2">
    <name type="scientific">Lactuca sativa</name>
    <name type="common">Garden lettuce</name>
    <dbReference type="NCBI Taxonomy" id="4236"/>
    <lineage>
        <taxon>Eukaryota</taxon>
        <taxon>Viridiplantae</taxon>
        <taxon>Streptophyta</taxon>
        <taxon>Embryophyta</taxon>
        <taxon>Tracheophyta</taxon>
        <taxon>Spermatophyta</taxon>
        <taxon>Magnoliopsida</taxon>
        <taxon>eudicotyledons</taxon>
        <taxon>Gunneridae</taxon>
        <taxon>Pentapetalae</taxon>
        <taxon>asterids</taxon>
        <taxon>campanulids</taxon>
        <taxon>Asterales</taxon>
        <taxon>Asteraceae</taxon>
        <taxon>Cichorioideae</taxon>
        <taxon>Cichorieae</taxon>
        <taxon>Lactucinae</taxon>
        <taxon>Lactuca</taxon>
    </lineage>
</organism>
<comment type="caution">
    <text evidence="1">The sequence shown here is derived from an EMBL/GenBank/DDBJ whole genome shotgun (WGS) entry which is preliminary data.</text>
</comment>
<dbReference type="Proteomes" id="UP000235145">
    <property type="component" value="Unassembled WGS sequence"/>
</dbReference>
<protein>
    <submittedName>
        <fullName evidence="1">Uncharacterized protein</fullName>
    </submittedName>
</protein>
<evidence type="ECO:0000313" key="1">
    <source>
        <dbReference type="EMBL" id="KAJ0212610.1"/>
    </source>
</evidence>
<accession>A0A9R1VXM4</accession>
<evidence type="ECO:0000313" key="2">
    <source>
        <dbReference type="Proteomes" id="UP000235145"/>
    </source>
</evidence>
<name>A0A9R1VXM4_LACSA</name>
<dbReference type="EMBL" id="NBSK02000004">
    <property type="protein sequence ID" value="KAJ0212610.1"/>
    <property type="molecule type" value="Genomic_DNA"/>
</dbReference>
<reference evidence="1 2" key="1">
    <citation type="journal article" date="2017" name="Nat. Commun.">
        <title>Genome assembly with in vitro proximity ligation data and whole-genome triplication in lettuce.</title>
        <authorList>
            <person name="Reyes-Chin-Wo S."/>
            <person name="Wang Z."/>
            <person name="Yang X."/>
            <person name="Kozik A."/>
            <person name="Arikit S."/>
            <person name="Song C."/>
            <person name="Xia L."/>
            <person name="Froenicke L."/>
            <person name="Lavelle D.O."/>
            <person name="Truco M.J."/>
            <person name="Xia R."/>
            <person name="Zhu S."/>
            <person name="Xu C."/>
            <person name="Xu H."/>
            <person name="Xu X."/>
            <person name="Cox K."/>
            <person name="Korf I."/>
            <person name="Meyers B.C."/>
            <person name="Michelmore R.W."/>
        </authorList>
    </citation>
    <scope>NUCLEOTIDE SEQUENCE [LARGE SCALE GENOMIC DNA]</scope>
    <source>
        <strain evidence="2">cv. Salinas</strain>
        <tissue evidence="1">Seedlings</tissue>
    </source>
</reference>
<sequence length="89" mass="10107">MREGGTKTEEVAWILILHFRIEQPILTATSSVENKRDAEKSLMIIKCGVPEAFRGTNEQSINAKDFLAEIEQCFAKKNDKAETTTFCKR</sequence>
<keyword evidence="2" id="KW-1185">Reference proteome</keyword>
<dbReference type="AlphaFoldDB" id="A0A9R1VXM4"/>
<proteinExistence type="predicted"/>